<feature type="compositionally biased region" description="Low complexity" evidence="1">
    <location>
        <begin position="542"/>
        <end position="563"/>
    </location>
</feature>
<feature type="region of interest" description="Disordered" evidence="1">
    <location>
        <begin position="164"/>
        <end position="288"/>
    </location>
</feature>
<feature type="compositionally biased region" description="Polar residues" evidence="1">
    <location>
        <begin position="460"/>
        <end position="470"/>
    </location>
</feature>
<feature type="compositionally biased region" description="Basic residues" evidence="1">
    <location>
        <begin position="512"/>
        <end position="522"/>
    </location>
</feature>
<comment type="caution">
    <text evidence="2">The sequence shown here is derived from an EMBL/GenBank/DDBJ whole genome shotgun (WGS) entry which is preliminary data.</text>
</comment>
<evidence type="ECO:0000256" key="1">
    <source>
        <dbReference type="SAM" id="MobiDB-lite"/>
    </source>
</evidence>
<feature type="compositionally biased region" description="Low complexity" evidence="1">
    <location>
        <begin position="502"/>
        <end position="511"/>
    </location>
</feature>
<feature type="compositionally biased region" description="Basic and acidic residues" evidence="1">
    <location>
        <begin position="326"/>
        <end position="337"/>
    </location>
</feature>
<dbReference type="AlphaFoldDB" id="A0AA36HPW2"/>
<feature type="compositionally biased region" description="Polar residues" evidence="1">
    <location>
        <begin position="214"/>
        <end position="227"/>
    </location>
</feature>
<evidence type="ECO:0000313" key="3">
    <source>
        <dbReference type="Proteomes" id="UP001178507"/>
    </source>
</evidence>
<dbReference type="Proteomes" id="UP001178507">
    <property type="component" value="Unassembled WGS sequence"/>
</dbReference>
<evidence type="ECO:0000313" key="2">
    <source>
        <dbReference type="EMBL" id="CAJ1372108.1"/>
    </source>
</evidence>
<feature type="compositionally biased region" description="Polar residues" evidence="1">
    <location>
        <begin position="345"/>
        <end position="369"/>
    </location>
</feature>
<feature type="compositionally biased region" description="Polar residues" evidence="1">
    <location>
        <begin position="164"/>
        <end position="173"/>
    </location>
</feature>
<gene>
    <name evidence="2" type="ORF">EVOR1521_LOCUS2249</name>
</gene>
<accession>A0AA36HPW2</accession>
<feature type="compositionally biased region" description="Polar residues" evidence="1">
    <location>
        <begin position="254"/>
        <end position="269"/>
    </location>
</feature>
<protein>
    <submittedName>
        <fullName evidence="2">Uncharacterized protein</fullName>
    </submittedName>
</protein>
<feature type="compositionally biased region" description="Polar residues" evidence="1">
    <location>
        <begin position="189"/>
        <end position="206"/>
    </location>
</feature>
<feature type="region of interest" description="Disordered" evidence="1">
    <location>
        <begin position="386"/>
        <end position="630"/>
    </location>
</feature>
<feature type="compositionally biased region" description="Basic and acidic residues" evidence="1">
    <location>
        <begin position="417"/>
        <end position="441"/>
    </location>
</feature>
<feature type="region of interest" description="Disordered" evidence="1">
    <location>
        <begin position="322"/>
        <end position="373"/>
    </location>
</feature>
<feature type="compositionally biased region" description="Polar residues" evidence="1">
    <location>
        <begin position="276"/>
        <end position="288"/>
    </location>
</feature>
<feature type="compositionally biased region" description="Basic residues" evidence="1">
    <location>
        <begin position="488"/>
        <end position="501"/>
    </location>
</feature>
<name>A0AA36HPW2_9DINO</name>
<organism evidence="2 3">
    <name type="scientific">Effrenium voratum</name>
    <dbReference type="NCBI Taxonomy" id="2562239"/>
    <lineage>
        <taxon>Eukaryota</taxon>
        <taxon>Sar</taxon>
        <taxon>Alveolata</taxon>
        <taxon>Dinophyceae</taxon>
        <taxon>Suessiales</taxon>
        <taxon>Symbiodiniaceae</taxon>
        <taxon>Effrenium</taxon>
    </lineage>
</organism>
<proteinExistence type="predicted"/>
<feature type="compositionally biased region" description="Basic residues" evidence="1">
    <location>
        <begin position="528"/>
        <end position="541"/>
    </location>
</feature>
<dbReference type="EMBL" id="CAUJNA010000114">
    <property type="protein sequence ID" value="CAJ1372108.1"/>
    <property type="molecule type" value="Genomic_DNA"/>
</dbReference>
<keyword evidence="3" id="KW-1185">Reference proteome</keyword>
<sequence>MASEDSKGVEKAAPYDLSGVSESWDDTALVRQRLREGNRVLMHWDGLLHKEVNEYVERTNSNVKLNREILTPLLKLMSQNDQLLPQIDRVMEQMGLLYQKAKVSVSQETIYQESWAIRRLLTTAKSWQYKDHPPKDSELRHMLADLGVNWEVQWPAFANTQADANQGNNLQDQSEQDAQDTPGALPLPDSNSQEAQSTSSNVTASHGQPAVDLQQESQEKLPTTQDELVSGEQPAPVAKEAAVATESKPEQAASPANSASLTADTTSTPMDKRDTTQPSVGVPASNQDALQVVAVSSDEEDESRESLLGRLTGALSQLSLCMEPQDDLKPQPLKETEPAPLGPPTSISEKQLSAPASSGGDNDETQQVISPGKLLSTDLAQNVILKEQQVQDPFPDVPDHPALTRRQQFALKSTKRAGKEKAKLERQEAKETKRGRQKEDPACAAQASSGKRGRAKKASDQGTQDKGNGRQQKRPRTGTPDPAEQKRTKNKGTSKRRRSKTRAVATSASRQHLSRRLRRSMRFAKGLKLARAKLAKAKLAKTKAAQPLRSSTAAHRSSSSGSGPKHPMVTADEDEQLPNQAPKKARANRKVKQEGKGGNTGKCPEAVQQKPKNSRKRNTPKPQPDSSLTLLAKETLEKCNRQNGTGNCEGCEPAALADCYQWSIYWTRQAVGVKVRTDLLGKAKYKQSKKNGKKLLFKQVAYFAGGPCTCVNIALAEKWVDVLKTHGEHPEPGKLKELCKIIKASRTAALSELGIPQKAKKP</sequence>
<reference evidence="2" key="1">
    <citation type="submission" date="2023-08" db="EMBL/GenBank/DDBJ databases">
        <authorList>
            <person name="Chen Y."/>
            <person name="Shah S."/>
            <person name="Dougan E. K."/>
            <person name="Thang M."/>
            <person name="Chan C."/>
        </authorList>
    </citation>
    <scope>NUCLEOTIDE SEQUENCE</scope>
</reference>